<evidence type="ECO:0000313" key="4">
    <source>
        <dbReference type="Proteomes" id="UP000321927"/>
    </source>
</evidence>
<reference evidence="2 4" key="2">
    <citation type="submission" date="2019-08" db="EMBL/GenBank/DDBJ databases">
        <title>Genome of Algoriphagus ratkowskyi IC026.</title>
        <authorList>
            <person name="Bowman J.P."/>
        </authorList>
    </citation>
    <scope>NUCLEOTIDE SEQUENCE [LARGE SCALE GENOMIC DNA]</scope>
    <source>
        <strain evidence="2 4">IC026</strain>
    </source>
</reference>
<protein>
    <submittedName>
        <fullName evidence="1">Uncharacterized protein</fullName>
    </submittedName>
</protein>
<accession>A0A2W7QTL2</accession>
<sequence>MYTSYIGKKFLRIYKEKEKKPENYTAKEFFDEVLFPVFFDDEKHLMHVHGSTFFQSVGKNDLKTGESESYFRLNRLHQDIANNRISGSTYVGYAAGKIDQPTSGQVSSIGHNIESEEVYASWVGEGLSIGFSGGLILIDNEEIMWNLFKGWILYRKYINQTPNIKGRQIETWNGHWLAHCFSKDFNKEHPLTFFELPIGTSGEEKGTISIATLNWAKIIFALSRKFPNTVITSHAYFLGKTNTTFGFINLYLPDVRRMFELRDKLFLDKEKMVLSDKEIETLEPFYRFNEACKMGTIGLKSIEPRGLREFMSKGTVDYTQGKDYKFTDERSLINFQLYKLWIIAMLNKTELLKLATDVSRALLAHESHDPKENRGKSEKSNQVKGILDSKNLKNFIDGLTELVIKENADIFKEVVEQTLKMPSDNFPLFSTLIRFEYAFLKTK</sequence>
<dbReference type="RefSeq" id="WP_086498773.1">
    <property type="nucleotide sequence ID" value="NZ_MSSV01000002.1"/>
</dbReference>
<dbReference type="AlphaFoldDB" id="A0A2W7QTL2"/>
<dbReference type="OrthoDB" id="5422541at2"/>
<evidence type="ECO:0000313" key="2">
    <source>
        <dbReference type="EMBL" id="TXD78858.1"/>
    </source>
</evidence>
<proteinExistence type="predicted"/>
<organism evidence="1 3">
    <name type="scientific">Algoriphagus ratkowskyi</name>
    <dbReference type="NCBI Taxonomy" id="57028"/>
    <lineage>
        <taxon>Bacteria</taxon>
        <taxon>Pseudomonadati</taxon>
        <taxon>Bacteroidota</taxon>
        <taxon>Cytophagia</taxon>
        <taxon>Cytophagales</taxon>
        <taxon>Cyclobacteriaceae</taxon>
        <taxon>Algoriphagus</taxon>
    </lineage>
</organism>
<dbReference type="Proteomes" id="UP000321927">
    <property type="component" value="Unassembled WGS sequence"/>
</dbReference>
<dbReference type="Proteomes" id="UP000249115">
    <property type="component" value="Unassembled WGS sequence"/>
</dbReference>
<dbReference type="EMBL" id="QKZU01000018">
    <property type="protein sequence ID" value="PZX51584.1"/>
    <property type="molecule type" value="Genomic_DNA"/>
</dbReference>
<comment type="caution">
    <text evidence="1">The sequence shown here is derived from an EMBL/GenBank/DDBJ whole genome shotgun (WGS) entry which is preliminary data.</text>
</comment>
<name>A0A2W7QTL2_9BACT</name>
<evidence type="ECO:0000313" key="3">
    <source>
        <dbReference type="Proteomes" id="UP000249115"/>
    </source>
</evidence>
<reference evidence="1 3" key="1">
    <citation type="submission" date="2018-06" db="EMBL/GenBank/DDBJ databases">
        <title>Genomic Encyclopedia of Archaeal and Bacterial Type Strains, Phase II (KMG-II): from individual species to whole genera.</title>
        <authorList>
            <person name="Goeker M."/>
        </authorList>
    </citation>
    <scope>NUCLEOTIDE SEQUENCE [LARGE SCALE GENOMIC DNA]</scope>
    <source>
        <strain evidence="1 3">DSM 22686</strain>
    </source>
</reference>
<keyword evidence="4" id="KW-1185">Reference proteome</keyword>
<gene>
    <name evidence="2" type="ORF">ESW18_04885</name>
    <name evidence="1" type="ORF">LV84_03741</name>
</gene>
<dbReference type="EMBL" id="VORV01000003">
    <property type="protein sequence ID" value="TXD78858.1"/>
    <property type="molecule type" value="Genomic_DNA"/>
</dbReference>
<evidence type="ECO:0000313" key="1">
    <source>
        <dbReference type="EMBL" id="PZX51584.1"/>
    </source>
</evidence>